<evidence type="ECO:0000313" key="3">
    <source>
        <dbReference type="Proteomes" id="UP000009340"/>
    </source>
</evidence>
<organism evidence="2 3">
    <name type="scientific">Cronobacter condimenti 1330</name>
    <dbReference type="NCBI Taxonomy" id="1073999"/>
    <lineage>
        <taxon>Bacteria</taxon>
        <taxon>Pseudomonadati</taxon>
        <taxon>Pseudomonadota</taxon>
        <taxon>Gammaproteobacteria</taxon>
        <taxon>Enterobacterales</taxon>
        <taxon>Enterobacteriaceae</taxon>
        <taxon>Cronobacter</taxon>
    </lineage>
</organism>
<evidence type="ECO:0000256" key="1">
    <source>
        <dbReference type="SAM" id="MobiDB-lite"/>
    </source>
</evidence>
<protein>
    <submittedName>
        <fullName evidence="2">Uncharacterized protein</fullName>
    </submittedName>
</protein>
<comment type="caution">
    <text evidence="2">The sequence shown here is derived from an EMBL/GenBank/DDBJ whole genome shotgun (WGS) entry which is preliminary data.</text>
</comment>
<proteinExistence type="predicted"/>
<dbReference type="Proteomes" id="UP000009340">
    <property type="component" value="Unassembled WGS sequence"/>
</dbReference>
<accession>K8A390</accession>
<reference evidence="2" key="1">
    <citation type="submission" date="2012-07" db="EMBL/GenBank/DDBJ databases">
        <authorList>
            <person name="Cummings C."/>
        </authorList>
    </citation>
    <scope>NUCLEOTIDE SEQUENCE</scope>
    <source>
        <strain evidence="2">1330</strain>
    </source>
</reference>
<evidence type="ECO:0000313" key="2">
    <source>
        <dbReference type="EMBL" id="CCJ74286.1"/>
    </source>
</evidence>
<name>K8A390_9ENTR</name>
<feature type="compositionally biased region" description="Polar residues" evidence="1">
    <location>
        <begin position="27"/>
        <end position="39"/>
    </location>
</feature>
<dbReference type="EMBL" id="CAKW01000131">
    <property type="protein sequence ID" value="CCJ74286.1"/>
    <property type="molecule type" value="Genomic_DNA"/>
</dbReference>
<feature type="region of interest" description="Disordered" evidence="1">
    <location>
        <begin position="1"/>
        <end position="39"/>
    </location>
</feature>
<sequence length="39" mass="4216">MGNKDENVLRTPVSAANRNGRLPATHAQIQVRQDTSGIV</sequence>
<gene>
    <name evidence="2" type="ORF">BN137_3684</name>
</gene>
<dbReference type="AlphaFoldDB" id="K8A390"/>